<reference evidence="3" key="2">
    <citation type="journal article" date="2013" name="Nat. Commun.">
        <title>Genome of the Chinese tree shrew.</title>
        <authorList>
            <person name="Fan Y."/>
            <person name="Huang Z.Y."/>
            <person name="Cao C.C."/>
            <person name="Chen C.S."/>
            <person name="Chen Y.X."/>
            <person name="Fan D.D."/>
            <person name="He J."/>
            <person name="Hou H.L."/>
            <person name="Hu L."/>
            <person name="Hu X.T."/>
            <person name="Jiang X.T."/>
            <person name="Lai R."/>
            <person name="Lang Y.S."/>
            <person name="Liang B."/>
            <person name="Liao S.G."/>
            <person name="Mu D."/>
            <person name="Ma Y.Y."/>
            <person name="Niu Y.Y."/>
            <person name="Sun X.Q."/>
            <person name="Xia J.Q."/>
            <person name="Xiao J."/>
            <person name="Xiong Z.Q."/>
            <person name="Xu L."/>
            <person name="Yang L."/>
            <person name="Zhang Y."/>
            <person name="Zhao W."/>
            <person name="Zhao X.D."/>
            <person name="Zheng Y.T."/>
            <person name="Zhou J.M."/>
            <person name="Zhu Y.B."/>
            <person name="Zhang G.J."/>
            <person name="Wang J."/>
            <person name="Yao Y.G."/>
        </authorList>
    </citation>
    <scope>NUCLEOTIDE SEQUENCE [LARGE SCALE GENOMIC DNA]</scope>
</reference>
<organism evidence="2 3">
    <name type="scientific">Tupaia chinensis</name>
    <name type="common">Chinese tree shrew</name>
    <name type="synonym">Tupaia belangeri chinensis</name>
    <dbReference type="NCBI Taxonomy" id="246437"/>
    <lineage>
        <taxon>Eukaryota</taxon>
        <taxon>Metazoa</taxon>
        <taxon>Chordata</taxon>
        <taxon>Craniata</taxon>
        <taxon>Vertebrata</taxon>
        <taxon>Euteleostomi</taxon>
        <taxon>Mammalia</taxon>
        <taxon>Eutheria</taxon>
        <taxon>Euarchontoglires</taxon>
        <taxon>Scandentia</taxon>
        <taxon>Tupaiidae</taxon>
        <taxon>Tupaia</taxon>
    </lineage>
</organism>
<name>L9KIP1_TUPCH</name>
<keyword evidence="3" id="KW-1185">Reference proteome</keyword>
<feature type="compositionally biased region" description="Low complexity" evidence="1">
    <location>
        <begin position="13"/>
        <end position="25"/>
    </location>
</feature>
<feature type="region of interest" description="Disordered" evidence="1">
    <location>
        <begin position="1"/>
        <end position="25"/>
    </location>
</feature>
<sequence>MSRRRGVGEEAGEVSSGRSSTGRSVLPLLRHQHGSPVHVQFPQQAALVTAAAAISTPAATTAAPALAQAPSLVPAAAVQAMASPSPDSYELQEVFSVGATAVVQAA</sequence>
<dbReference type="STRING" id="246437.L9KIP1"/>
<proteinExistence type="predicted"/>
<dbReference type="EMBL" id="KB320809">
    <property type="protein sequence ID" value="ELW62563.1"/>
    <property type="molecule type" value="Genomic_DNA"/>
</dbReference>
<evidence type="ECO:0000256" key="1">
    <source>
        <dbReference type="SAM" id="MobiDB-lite"/>
    </source>
</evidence>
<reference evidence="3" key="1">
    <citation type="submission" date="2012-07" db="EMBL/GenBank/DDBJ databases">
        <title>Genome of the Chinese tree shrew, a rising model animal genetically related to primates.</title>
        <authorList>
            <person name="Zhang G."/>
            <person name="Fan Y."/>
            <person name="Yao Y."/>
            <person name="Huang Z."/>
        </authorList>
    </citation>
    <scope>NUCLEOTIDE SEQUENCE [LARGE SCALE GENOMIC DNA]</scope>
</reference>
<protein>
    <submittedName>
        <fullName evidence="2">Uncharacterized protein</fullName>
    </submittedName>
</protein>
<evidence type="ECO:0000313" key="3">
    <source>
        <dbReference type="Proteomes" id="UP000011518"/>
    </source>
</evidence>
<accession>L9KIP1</accession>
<gene>
    <name evidence="2" type="ORF">TREES_T100007788</name>
</gene>
<dbReference type="AlphaFoldDB" id="L9KIP1"/>
<dbReference type="Proteomes" id="UP000011518">
    <property type="component" value="Unassembled WGS sequence"/>
</dbReference>
<evidence type="ECO:0000313" key="2">
    <source>
        <dbReference type="EMBL" id="ELW62563.1"/>
    </source>
</evidence>
<dbReference type="InParanoid" id="L9KIP1"/>